<keyword evidence="1" id="KW-0812">Transmembrane</keyword>
<sequence length="199" mass="22284">SNTDKTMRFVKTFLAAGEVSWLGFVLNDIFVVVTQQYTTAYVIKCNFMIWGVSAVLSWVVPATHSATISRECDMPQVDFQLVCRSGTIAIGSFSRFSTLVGLCVGSTVVCYAYERLRRPGLKPPTYDSLLLAASAKYVYFLDPSSAAINGILSVRLTHTFYIFDLKSWRLFVIDETPEMRRQKEAQGAFHLLTAIPLIQ</sequence>
<organism evidence="2 3">
    <name type="scientific">Aphanomyces astaci</name>
    <name type="common">Crayfish plague agent</name>
    <dbReference type="NCBI Taxonomy" id="112090"/>
    <lineage>
        <taxon>Eukaryota</taxon>
        <taxon>Sar</taxon>
        <taxon>Stramenopiles</taxon>
        <taxon>Oomycota</taxon>
        <taxon>Saprolegniomycetes</taxon>
        <taxon>Saprolegniales</taxon>
        <taxon>Verrucalvaceae</taxon>
        <taxon>Aphanomyces</taxon>
    </lineage>
</organism>
<keyword evidence="1" id="KW-1133">Transmembrane helix</keyword>
<feature type="non-terminal residue" evidence="2">
    <location>
        <position position="1"/>
    </location>
</feature>
<evidence type="ECO:0000256" key="1">
    <source>
        <dbReference type="SAM" id="Phobius"/>
    </source>
</evidence>
<protein>
    <submittedName>
        <fullName evidence="2">Uncharacterized protein</fullName>
    </submittedName>
</protein>
<gene>
    <name evidence="2" type="ORF">DYB26_011520</name>
</gene>
<evidence type="ECO:0000313" key="3">
    <source>
        <dbReference type="Proteomes" id="UP000286510"/>
    </source>
</evidence>
<dbReference type="EMBL" id="QUTF01019828">
    <property type="protein sequence ID" value="RHY98734.1"/>
    <property type="molecule type" value="Genomic_DNA"/>
</dbReference>
<name>A0A418DRU2_APHAT</name>
<feature type="transmembrane region" description="Helical" evidence="1">
    <location>
        <begin position="12"/>
        <end position="33"/>
    </location>
</feature>
<reference evidence="2 3" key="1">
    <citation type="submission" date="2018-08" db="EMBL/GenBank/DDBJ databases">
        <title>Aphanomyces genome sequencing and annotation.</title>
        <authorList>
            <person name="Minardi D."/>
            <person name="Oidtmann B."/>
            <person name="Van Der Giezen M."/>
            <person name="Studholme D.J."/>
        </authorList>
    </citation>
    <scope>NUCLEOTIDE SEQUENCE [LARGE SCALE GENOMIC DNA]</scope>
    <source>
        <strain evidence="2 3">FDL457</strain>
    </source>
</reference>
<comment type="caution">
    <text evidence="2">The sequence shown here is derived from an EMBL/GenBank/DDBJ whole genome shotgun (WGS) entry which is preliminary data.</text>
</comment>
<proteinExistence type="predicted"/>
<keyword evidence="1" id="KW-0472">Membrane</keyword>
<evidence type="ECO:0000313" key="2">
    <source>
        <dbReference type="EMBL" id="RHY98734.1"/>
    </source>
</evidence>
<feature type="transmembrane region" description="Helical" evidence="1">
    <location>
        <begin position="39"/>
        <end position="60"/>
    </location>
</feature>
<accession>A0A418DRU2</accession>
<dbReference type="Proteomes" id="UP000286510">
    <property type="component" value="Unassembled WGS sequence"/>
</dbReference>
<dbReference type="AlphaFoldDB" id="A0A418DRU2"/>